<accession>A0A6G1IEK4</accession>
<dbReference type="InterPro" id="IPR038883">
    <property type="entry name" value="AN11006-like"/>
</dbReference>
<protein>
    <submittedName>
        <fullName evidence="2">Uncharacterized protein</fullName>
    </submittedName>
</protein>
<evidence type="ECO:0000256" key="1">
    <source>
        <dbReference type="SAM" id="MobiDB-lite"/>
    </source>
</evidence>
<dbReference type="PANTHER" id="PTHR42085:SF1">
    <property type="entry name" value="F-BOX DOMAIN-CONTAINING PROTEIN"/>
    <property type="match status" value="1"/>
</dbReference>
<dbReference type="PANTHER" id="PTHR42085">
    <property type="entry name" value="F-BOX DOMAIN-CONTAINING PROTEIN"/>
    <property type="match status" value="1"/>
</dbReference>
<dbReference type="EMBL" id="MU005632">
    <property type="protein sequence ID" value="KAF2676642.1"/>
    <property type="molecule type" value="Genomic_DNA"/>
</dbReference>
<feature type="compositionally biased region" description="Basic and acidic residues" evidence="1">
    <location>
        <begin position="1"/>
        <end position="12"/>
    </location>
</feature>
<sequence>MWGKSAKADSTPKRRTAQSKKPAKKAPAKATQKCKPPLHKNAIPAPGPQIDSIPAPPYLKPENPQATLLGLPAEIRLEIYKHLITTTLIHVHRKDAPGGDRSYTWTPCKATNPTCSLLCLNPKWSGLCAEADRCTVKKAAPPDPRGFYGLAATSKFLRGECMESFMKDAVISVNLAELAYWMNWLGARAPQQLAGIRRLTLAGPYHIRYFSRDVPRVLDEMPGIEGIGFQVQDRNFWWINGKDRTVNTTRWKQHWKLARWVRGIDSHVTVAVETTIWMKGLTGQIVGGQSRYAPEQQAVIRVVREGKVDSDGDEGMSGTGWEDADVKLEVVQPGGLVEPKRTADWRGWWRGKDTQNFA</sequence>
<gene>
    <name evidence="2" type="ORF">K458DRAFT_321611</name>
</gene>
<evidence type="ECO:0000313" key="2">
    <source>
        <dbReference type="EMBL" id="KAF2676642.1"/>
    </source>
</evidence>
<dbReference type="Proteomes" id="UP000799291">
    <property type="component" value="Unassembled WGS sequence"/>
</dbReference>
<name>A0A6G1IEK4_9PLEO</name>
<dbReference type="AlphaFoldDB" id="A0A6G1IEK4"/>
<evidence type="ECO:0000313" key="3">
    <source>
        <dbReference type="Proteomes" id="UP000799291"/>
    </source>
</evidence>
<feature type="region of interest" description="Disordered" evidence="1">
    <location>
        <begin position="1"/>
        <end position="50"/>
    </location>
</feature>
<proteinExistence type="predicted"/>
<feature type="compositionally biased region" description="Basic residues" evidence="1">
    <location>
        <begin position="13"/>
        <end position="27"/>
    </location>
</feature>
<reference evidence="2" key="1">
    <citation type="journal article" date="2020" name="Stud. Mycol.">
        <title>101 Dothideomycetes genomes: a test case for predicting lifestyles and emergence of pathogens.</title>
        <authorList>
            <person name="Haridas S."/>
            <person name="Albert R."/>
            <person name="Binder M."/>
            <person name="Bloem J."/>
            <person name="Labutti K."/>
            <person name="Salamov A."/>
            <person name="Andreopoulos B."/>
            <person name="Baker S."/>
            <person name="Barry K."/>
            <person name="Bills G."/>
            <person name="Bluhm B."/>
            <person name="Cannon C."/>
            <person name="Castanera R."/>
            <person name="Culley D."/>
            <person name="Daum C."/>
            <person name="Ezra D."/>
            <person name="Gonzalez J."/>
            <person name="Henrissat B."/>
            <person name="Kuo A."/>
            <person name="Liang C."/>
            <person name="Lipzen A."/>
            <person name="Lutzoni F."/>
            <person name="Magnuson J."/>
            <person name="Mondo S."/>
            <person name="Nolan M."/>
            <person name="Ohm R."/>
            <person name="Pangilinan J."/>
            <person name="Park H.-J."/>
            <person name="Ramirez L."/>
            <person name="Alfaro M."/>
            <person name="Sun H."/>
            <person name="Tritt A."/>
            <person name="Yoshinaga Y."/>
            <person name="Zwiers L.-H."/>
            <person name="Turgeon B."/>
            <person name="Goodwin S."/>
            <person name="Spatafora J."/>
            <person name="Crous P."/>
            <person name="Grigoriev I."/>
        </authorList>
    </citation>
    <scope>NUCLEOTIDE SEQUENCE</scope>
    <source>
        <strain evidence="2">CBS 122367</strain>
    </source>
</reference>
<dbReference type="OrthoDB" id="3715018at2759"/>
<organism evidence="2 3">
    <name type="scientific">Lentithecium fluviatile CBS 122367</name>
    <dbReference type="NCBI Taxonomy" id="1168545"/>
    <lineage>
        <taxon>Eukaryota</taxon>
        <taxon>Fungi</taxon>
        <taxon>Dikarya</taxon>
        <taxon>Ascomycota</taxon>
        <taxon>Pezizomycotina</taxon>
        <taxon>Dothideomycetes</taxon>
        <taxon>Pleosporomycetidae</taxon>
        <taxon>Pleosporales</taxon>
        <taxon>Massarineae</taxon>
        <taxon>Lentitheciaceae</taxon>
        <taxon>Lentithecium</taxon>
    </lineage>
</organism>
<keyword evidence="3" id="KW-1185">Reference proteome</keyword>